<evidence type="ECO:0000313" key="2">
    <source>
        <dbReference type="EMBL" id="KAA1104298.1"/>
    </source>
</evidence>
<dbReference type="AlphaFoldDB" id="A0A5B0LVY7"/>
<reference evidence="3 4" key="1">
    <citation type="submission" date="2019-05" db="EMBL/GenBank/DDBJ databases">
        <title>Emergence of the Ug99 lineage of the wheat stem rust pathogen through somatic hybridization.</title>
        <authorList>
            <person name="Li F."/>
            <person name="Upadhyaya N.M."/>
            <person name="Sperschneider J."/>
            <person name="Matny O."/>
            <person name="Nguyen-Phuc H."/>
            <person name="Mago R."/>
            <person name="Raley C."/>
            <person name="Miller M.E."/>
            <person name="Silverstein K.A.T."/>
            <person name="Henningsen E."/>
            <person name="Hirsch C.D."/>
            <person name="Visser B."/>
            <person name="Pretorius Z.A."/>
            <person name="Steffenson B.J."/>
            <person name="Schwessinger B."/>
            <person name="Dodds P.N."/>
            <person name="Figueroa M."/>
        </authorList>
    </citation>
    <scope>NUCLEOTIDE SEQUENCE [LARGE SCALE GENOMIC DNA]</scope>
    <source>
        <strain evidence="2">21-0</strain>
        <strain evidence="1 4">Ug99</strain>
    </source>
</reference>
<dbReference type="Proteomes" id="UP000325313">
    <property type="component" value="Unassembled WGS sequence"/>
</dbReference>
<name>A0A5B0LVY7_PUCGR</name>
<comment type="caution">
    <text evidence="1">The sequence shown here is derived from an EMBL/GenBank/DDBJ whole genome shotgun (WGS) entry which is preliminary data.</text>
</comment>
<dbReference type="Proteomes" id="UP000324748">
    <property type="component" value="Unassembled WGS sequence"/>
</dbReference>
<dbReference type="EMBL" id="VSWC01000041">
    <property type="protein sequence ID" value="KAA1104298.1"/>
    <property type="molecule type" value="Genomic_DNA"/>
</dbReference>
<evidence type="ECO:0000313" key="3">
    <source>
        <dbReference type="Proteomes" id="UP000324748"/>
    </source>
</evidence>
<gene>
    <name evidence="2" type="ORF">PGT21_018494</name>
    <name evidence="1" type="ORF">PGTUg99_034403</name>
</gene>
<evidence type="ECO:0000313" key="1">
    <source>
        <dbReference type="EMBL" id="KAA1068632.1"/>
    </source>
</evidence>
<dbReference type="EMBL" id="VDEP01000505">
    <property type="protein sequence ID" value="KAA1068632.1"/>
    <property type="molecule type" value="Genomic_DNA"/>
</dbReference>
<proteinExistence type="predicted"/>
<keyword evidence="3" id="KW-1185">Reference proteome</keyword>
<evidence type="ECO:0000313" key="4">
    <source>
        <dbReference type="Proteomes" id="UP000325313"/>
    </source>
</evidence>
<sequence>MAPGYGNGRTQYVRLPLWQMAWLSEPSMFALQGADGDILQERPGGHLSQAQLQASESIFPARIPANESEKVELVDLGLRLAWGYPSLTQD</sequence>
<organism evidence="1 4">
    <name type="scientific">Puccinia graminis f. sp. tritici</name>
    <dbReference type="NCBI Taxonomy" id="56615"/>
    <lineage>
        <taxon>Eukaryota</taxon>
        <taxon>Fungi</taxon>
        <taxon>Dikarya</taxon>
        <taxon>Basidiomycota</taxon>
        <taxon>Pucciniomycotina</taxon>
        <taxon>Pucciniomycetes</taxon>
        <taxon>Pucciniales</taxon>
        <taxon>Pucciniaceae</taxon>
        <taxon>Puccinia</taxon>
    </lineage>
</organism>
<accession>A0A5B0LVY7</accession>
<protein>
    <submittedName>
        <fullName evidence="1">Uncharacterized protein</fullName>
    </submittedName>
</protein>